<comment type="caution">
    <text evidence="3">The sequence shown here is derived from an EMBL/GenBank/DDBJ whole genome shotgun (WGS) entry which is preliminary data.</text>
</comment>
<evidence type="ECO:0000259" key="2">
    <source>
        <dbReference type="Pfam" id="PF07584"/>
    </source>
</evidence>
<dbReference type="EMBL" id="QOVK01000001">
    <property type="protein sequence ID" value="RXG26622.1"/>
    <property type="molecule type" value="Genomic_DNA"/>
</dbReference>
<keyword evidence="1" id="KW-0812">Transmembrane</keyword>
<sequence>MFFANPLYLWALLGLAVPVAIHLWSKSEGKTIQVGSISMFQESETTQSNSLHLNEWILLLLRMLAVALLVFILAEPFAKAQTKKEDLVYLVEPGLLELQSFKLVLDSLAEKQEVKLLQKDFSTYKPEDTLVDNSTINYWQLVQELQELQADRIVVYSQSLAKGLKGKRPEIPEHINWITIDSTAAVDEVLQLRQLQDSVEVLNLHSTRDKLYFTKEFIALKKAQDLNKGIDLIATDTLSISFSATDSLTSQIPFLKAGFEALNSYLNQPIVFKQIENPAEIEAETAVLIWLQPNNPPEVDGITLLFNPDAFATHLVEPVDAKNYVLTQLITRKHAVTNHLPEQLLPLLNLHPELAIEIAKYDNRVASSEEIQPLKIDGDNQIDEASMIPFTPWFWLALVLVLIVERMVSRIRKQ</sequence>
<feature type="transmembrane region" description="Helical" evidence="1">
    <location>
        <begin position="6"/>
        <end position="24"/>
    </location>
</feature>
<gene>
    <name evidence="3" type="ORF">DSM02_622</name>
</gene>
<dbReference type="PANTHER" id="PTHR37464:SF1">
    <property type="entry name" value="BLL2463 PROTEIN"/>
    <property type="match status" value="1"/>
</dbReference>
<dbReference type="OrthoDB" id="890881at2"/>
<dbReference type="RefSeq" id="WP_128764254.1">
    <property type="nucleotide sequence ID" value="NZ_JBHUOO010000005.1"/>
</dbReference>
<dbReference type="NCBIfam" id="TIGR02226">
    <property type="entry name" value="two_anch"/>
    <property type="match status" value="1"/>
</dbReference>
<feature type="domain" description="Aerotolerance regulator N-terminal" evidence="2">
    <location>
        <begin position="1"/>
        <end position="76"/>
    </location>
</feature>
<proteinExistence type="predicted"/>
<dbReference type="InterPro" id="IPR011933">
    <property type="entry name" value="Double_TM_dom"/>
</dbReference>
<dbReference type="PANTHER" id="PTHR37464">
    <property type="entry name" value="BLL2463 PROTEIN"/>
    <property type="match status" value="1"/>
</dbReference>
<name>A0A4Q0PHU9_9FLAO</name>
<dbReference type="AlphaFoldDB" id="A0A4Q0PHU9"/>
<reference evidence="3 4" key="1">
    <citation type="submission" date="2018-07" db="EMBL/GenBank/DDBJ databases">
        <title>Leeuwenhoekiella genomics.</title>
        <authorList>
            <person name="Tahon G."/>
            <person name="Willems A."/>
        </authorList>
    </citation>
    <scope>NUCLEOTIDE SEQUENCE [LARGE SCALE GENOMIC DNA]</scope>
    <source>
        <strain evidence="3 4">LMG 29608</strain>
    </source>
</reference>
<keyword evidence="4" id="KW-1185">Reference proteome</keyword>
<dbReference type="Pfam" id="PF07584">
    <property type="entry name" value="BatA"/>
    <property type="match status" value="1"/>
</dbReference>
<accession>A0A4Q0PHU9</accession>
<evidence type="ECO:0000313" key="3">
    <source>
        <dbReference type="EMBL" id="RXG26622.1"/>
    </source>
</evidence>
<keyword evidence="1" id="KW-0472">Membrane</keyword>
<evidence type="ECO:0000313" key="4">
    <source>
        <dbReference type="Proteomes" id="UP000289859"/>
    </source>
</evidence>
<dbReference type="Proteomes" id="UP000289859">
    <property type="component" value="Unassembled WGS sequence"/>
</dbReference>
<feature type="transmembrane region" description="Helical" evidence="1">
    <location>
        <begin position="56"/>
        <end position="74"/>
    </location>
</feature>
<organism evidence="3 4">
    <name type="scientific">Leeuwenhoekiella polynyae</name>
    <dbReference type="NCBI Taxonomy" id="1550906"/>
    <lineage>
        <taxon>Bacteria</taxon>
        <taxon>Pseudomonadati</taxon>
        <taxon>Bacteroidota</taxon>
        <taxon>Flavobacteriia</taxon>
        <taxon>Flavobacteriales</taxon>
        <taxon>Flavobacteriaceae</taxon>
        <taxon>Leeuwenhoekiella</taxon>
    </lineage>
</organism>
<dbReference type="InterPro" id="IPR024163">
    <property type="entry name" value="Aerotolerance_reg_N"/>
</dbReference>
<protein>
    <submittedName>
        <fullName evidence="3">Putative membrane protein (TIGR02226 family)</fullName>
    </submittedName>
</protein>
<keyword evidence="1" id="KW-1133">Transmembrane helix</keyword>
<evidence type="ECO:0000256" key="1">
    <source>
        <dbReference type="SAM" id="Phobius"/>
    </source>
</evidence>